<keyword evidence="2" id="KW-1185">Reference proteome</keyword>
<evidence type="ECO:0000313" key="2">
    <source>
        <dbReference type="Proteomes" id="UP000297597"/>
    </source>
</evidence>
<dbReference type="OrthoDB" id="3034917at2"/>
<comment type="caution">
    <text evidence="1">The sequence shown here is derived from an EMBL/GenBank/DDBJ whole genome shotgun (WGS) entry which is preliminary data.</text>
</comment>
<name>A0A4Y7RR97_9FIRM</name>
<dbReference type="RefSeq" id="WP_134213665.1">
    <property type="nucleotide sequence ID" value="NZ_QFFZ01000016.1"/>
</dbReference>
<protein>
    <recommendedName>
        <fullName evidence="3">DUF4363 domain-containing protein</fullName>
    </recommendedName>
</protein>
<dbReference type="AlphaFoldDB" id="A0A4Y7RR97"/>
<dbReference type="EMBL" id="QFFZ01000016">
    <property type="protein sequence ID" value="TEB11280.1"/>
    <property type="molecule type" value="Genomic_DNA"/>
</dbReference>
<dbReference type="Proteomes" id="UP000297597">
    <property type="component" value="Unassembled WGS sequence"/>
</dbReference>
<organism evidence="1 2">
    <name type="scientific">Pelotomaculum propionicicum</name>
    <dbReference type="NCBI Taxonomy" id="258475"/>
    <lineage>
        <taxon>Bacteria</taxon>
        <taxon>Bacillati</taxon>
        <taxon>Bacillota</taxon>
        <taxon>Clostridia</taxon>
        <taxon>Eubacteriales</taxon>
        <taxon>Desulfotomaculaceae</taxon>
        <taxon>Pelotomaculum</taxon>
    </lineage>
</organism>
<evidence type="ECO:0000313" key="1">
    <source>
        <dbReference type="EMBL" id="TEB11280.1"/>
    </source>
</evidence>
<proteinExistence type="predicted"/>
<accession>A0A4Y7RR97</accession>
<dbReference type="Pfam" id="PF14276">
    <property type="entry name" value="DUF4363"/>
    <property type="match status" value="1"/>
</dbReference>
<gene>
    <name evidence="1" type="ORF">Pmgp_01815</name>
</gene>
<dbReference type="InterPro" id="IPR025373">
    <property type="entry name" value="DUF4363"/>
</dbReference>
<evidence type="ECO:0008006" key="3">
    <source>
        <dbReference type="Google" id="ProtNLM"/>
    </source>
</evidence>
<sequence>MRLLIGLLIVFTAIVTLGFWTNHQLRLSAGELLQNIEEITLELENGRWDEAYTLTIELEKVWDEKAKWWPTVLDHQEMDNIEFSMARAREYVAAKNAPLSLGQFSELALMIKHIPEKETISIKNIL</sequence>
<reference evidence="1 2" key="1">
    <citation type="journal article" date="2018" name="Environ. Microbiol.">
        <title>Novel energy conservation strategies and behaviour of Pelotomaculum schinkii driving syntrophic propionate catabolism.</title>
        <authorList>
            <person name="Hidalgo-Ahumada C.A.P."/>
            <person name="Nobu M.K."/>
            <person name="Narihiro T."/>
            <person name="Tamaki H."/>
            <person name="Liu W.T."/>
            <person name="Kamagata Y."/>
            <person name="Stams A.J.M."/>
            <person name="Imachi H."/>
            <person name="Sousa D.Z."/>
        </authorList>
    </citation>
    <scope>NUCLEOTIDE SEQUENCE [LARGE SCALE GENOMIC DNA]</scope>
    <source>
        <strain evidence="1 2">MGP</strain>
    </source>
</reference>